<feature type="region of interest" description="Disordered" evidence="1">
    <location>
        <begin position="1"/>
        <end position="21"/>
    </location>
</feature>
<proteinExistence type="predicted"/>
<organism evidence="2 3">
    <name type="scientific">Lancefieldella parvula</name>
    <dbReference type="NCBI Taxonomy" id="1382"/>
    <lineage>
        <taxon>Bacteria</taxon>
        <taxon>Bacillati</taxon>
        <taxon>Actinomycetota</taxon>
        <taxon>Coriobacteriia</taxon>
        <taxon>Coriobacteriales</taxon>
        <taxon>Atopobiaceae</taxon>
        <taxon>Lancefieldella</taxon>
    </lineage>
</organism>
<evidence type="ECO:0000256" key="1">
    <source>
        <dbReference type="SAM" id="MobiDB-lite"/>
    </source>
</evidence>
<dbReference type="SUPFAM" id="SSF103084">
    <property type="entry name" value="Holliday junction resolvase RusA"/>
    <property type="match status" value="1"/>
</dbReference>
<gene>
    <name evidence="2" type="ORF">HXK24_05335</name>
</gene>
<dbReference type="Gene3D" id="3.30.1330.70">
    <property type="entry name" value="Holliday junction resolvase RusA"/>
    <property type="match status" value="1"/>
</dbReference>
<dbReference type="InterPro" id="IPR008822">
    <property type="entry name" value="Endonuclease_RusA-like"/>
</dbReference>
<dbReference type="EMBL" id="JABZGU010000136">
    <property type="protein sequence ID" value="MBF4803222.1"/>
    <property type="molecule type" value="Genomic_DNA"/>
</dbReference>
<comment type="caution">
    <text evidence="2">The sequence shown here is derived from an EMBL/GenBank/DDBJ whole genome shotgun (WGS) entry which is preliminary data.</text>
</comment>
<dbReference type="InterPro" id="IPR036614">
    <property type="entry name" value="RusA-like_sf"/>
</dbReference>
<evidence type="ECO:0000313" key="2">
    <source>
        <dbReference type="EMBL" id="MBF4803222.1"/>
    </source>
</evidence>
<dbReference type="GO" id="GO:0000287">
    <property type="term" value="F:magnesium ion binding"/>
    <property type="evidence" value="ECO:0007669"/>
    <property type="project" value="InterPro"/>
</dbReference>
<protein>
    <submittedName>
        <fullName evidence="2">RusA family crossover junction endodeoxyribonuclease</fullName>
    </submittedName>
</protein>
<accession>A0A9D5X5R6</accession>
<reference evidence="2" key="1">
    <citation type="submission" date="2020-04" db="EMBL/GenBank/DDBJ databases">
        <title>Deep metagenomics examines the oral microbiome during advanced dental caries in children, revealing novel taxa and co-occurrences with host molecules.</title>
        <authorList>
            <person name="Baker J.L."/>
            <person name="Morton J.T."/>
            <person name="Dinis M."/>
            <person name="Alvarez R."/>
            <person name="Tran N.C."/>
            <person name="Knight R."/>
            <person name="Edlund A."/>
        </authorList>
    </citation>
    <scope>NUCLEOTIDE SEQUENCE</scope>
    <source>
        <strain evidence="2">JCVI_3_bin.11</strain>
    </source>
</reference>
<dbReference type="Pfam" id="PF05866">
    <property type="entry name" value="RusA"/>
    <property type="match status" value="1"/>
</dbReference>
<name>A0A9D5X5R6_9ACTN</name>
<evidence type="ECO:0000313" key="3">
    <source>
        <dbReference type="Proteomes" id="UP000787322"/>
    </source>
</evidence>
<dbReference type="GO" id="GO:0006310">
    <property type="term" value="P:DNA recombination"/>
    <property type="evidence" value="ECO:0007669"/>
    <property type="project" value="InterPro"/>
</dbReference>
<dbReference type="AlphaFoldDB" id="A0A9D5X5R6"/>
<sequence length="161" mass="17886">MVDPRRSAGGRTRHAEPAQDAKRRVSAFLPMKPPSVTHNALLAYIVGGGKGMHAAIRKSDKLKTAEDLICVWLKSVTKVSENFQPLTGPLRCVVKWCFPASPKHPDGSPMTERPDMSNMLKTFEDCLTRCGIIEDDRFICSESLDKGYADIMGIYFSVEEL</sequence>
<dbReference type="GO" id="GO:0006281">
    <property type="term" value="P:DNA repair"/>
    <property type="evidence" value="ECO:0007669"/>
    <property type="project" value="InterPro"/>
</dbReference>
<dbReference type="Proteomes" id="UP000787322">
    <property type="component" value="Unassembled WGS sequence"/>
</dbReference>